<evidence type="ECO:0000259" key="2">
    <source>
        <dbReference type="Pfam" id="PF17800"/>
    </source>
</evidence>
<dbReference type="InterPro" id="IPR041232">
    <property type="entry name" value="NPL"/>
</dbReference>
<reference evidence="3 4" key="1">
    <citation type="submission" date="2024-03" db="EMBL/GenBank/DDBJ databases">
        <title>The Acrasis kona genome and developmental transcriptomes reveal deep origins of eukaryotic multicellular pathways.</title>
        <authorList>
            <person name="Sheikh S."/>
            <person name="Fu C.-J."/>
            <person name="Brown M.W."/>
            <person name="Baldauf S.L."/>
        </authorList>
    </citation>
    <scope>NUCLEOTIDE SEQUENCE [LARGE SCALE GENOMIC DNA]</scope>
    <source>
        <strain evidence="3 4">ATCC MYA-3509</strain>
    </source>
</reference>
<feature type="region of interest" description="Disordered" evidence="1">
    <location>
        <begin position="154"/>
        <end position="280"/>
    </location>
</feature>
<dbReference type="Pfam" id="PF17800">
    <property type="entry name" value="NPL"/>
    <property type="match status" value="1"/>
</dbReference>
<dbReference type="AlphaFoldDB" id="A0AAW2YM60"/>
<feature type="compositionally biased region" description="Low complexity" evidence="1">
    <location>
        <begin position="197"/>
        <end position="206"/>
    </location>
</feature>
<feature type="domain" description="Nucleoplasmin-like" evidence="2">
    <location>
        <begin position="7"/>
        <end position="99"/>
    </location>
</feature>
<evidence type="ECO:0000313" key="3">
    <source>
        <dbReference type="EMBL" id="KAL0478174.1"/>
    </source>
</evidence>
<accession>A0AAW2YM60</accession>
<dbReference type="Proteomes" id="UP001431209">
    <property type="component" value="Unassembled WGS sequence"/>
</dbReference>
<keyword evidence="4" id="KW-1185">Reference proteome</keyword>
<feature type="compositionally biased region" description="Basic residues" evidence="1">
    <location>
        <begin position="271"/>
        <end position="280"/>
    </location>
</feature>
<gene>
    <name evidence="3" type="ORF">AKO1_008460</name>
</gene>
<protein>
    <submittedName>
        <fullName evidence="3">Histone deacetylase HDT</fullName>
    </submittedName>
</protein>
<feature type="compositionally biased region" description="Acidic residues" evidence="1">
    <location>
        <begin position="172"/>
        <end position="192"/>
    </location>
</feature>
<sequence>MSSLLSFFGQQVLPGKNATKIEIPEGVIVHVSQVAFASEVPAGEIARLFIHADDKKYAVCTLVGQTKEFANLDLNLDPETEFQFSVEGTKTAVHLTGYYNIMDEEIDSEDIEVGEEVEPEFNSYESDSDEELNGAAPEIDLSKKTSEELLNILAAQDDEDDDDYLNQSNQQDSEDDDIEEEYSDDENEPFNDEDLKAQIAAIQAQQTGGKKRKAAAVSNEKQLKSKKPKVEQAPAAPAPQKNAGKKDNAKANKKNNAKVEKAPAASQKNEKGKKRRGKKN</sequence>
<feature type="compositionally biased region" description="Low complexity" evidence="1">
    <location>
        <begin position="231"/>
        <end position="242"/>
    </location>
</feature>
<dbReference type="EMBL" id="JAOPGA020000323">
    <property type="protein sequence ID" value="KAL0478174.1"/>
    <property type="molecule type" value="Genomic_DNA"/>
</dbReference>
<evidence type="ECO:0000256" key="1">
    <source>
        <dbReference type="SAM" id="MobiDB-lite"/>
    </source>
</evidence>
<organism evidence="3 4">
    <name type="scientific">Acrasis kona</name>
    <dbReference type="NCBI Taxonomy" id="1008807"/>
    <lineage>
        <taxon>Eukaryota</taxon>
        <taxon>Discoba</taxon>
        <taxon>Heterolobosea</taxon>
        <taxon>Tetramitia</taxon>
        <taxon>Eutetramitia</taxon>
        <taxon>Acrasidae</taxon>
        <taxon>Acrasis</taxon>
    </lineage>
</organism>
<evidence type="ECO:0000313" key="4">
    <source>
        <dbReference type="Proteomes" id="UP001431209"/>
    </source>
</evidence>
<name>A0AAW2YM60_9EUKA</name>
<comment type="caution">
    <text evidence="3">The sequence shown here is derived from an EMBL/GenBank/DDBJ whole genome shotgun (WGS) entry which is preliminary data.</text>
</comment>
<dbReference type="Gene3D" id="2.60.120.340">
    <property type="entry name" value="Nucleoplasmin core domain"/>
    <property type="match status" value="1"/>
</dbReference>
<proteinExistence type="predicted"/>